<keyword evidence="3" id="KW-1185">Reference proteome</keyword>
<feature type="region of interest" description="Disordered" evidence="1">
    <location>
        <begin position="251"/>
        <end position="276"/>
    </location>
</feature>
<evidence type="ECO:0000313" key="2">
    <source>
        <dbReference type="EMBL" id="MXQ93342.1"/>
    </source>
</evidence>
<reference evidence="2" key="1">
    <citation type="submission" date="2019-10" db="EMBL/GenBank/DDBJ databases">
        <title>The sequence and de novo assembly of the wild yak genome.</title>
        <authorList>
            <person name="Liu Y."/>
        </authorList>
    </citation>
    <scope>NUCLEOTIDE SEQUENCE [LARGE SCALE GENOMIC DNA]</scope>
    <source>
        <strain evidence="2">WY2019</strain>
    </source>
</reference>
<dbReference type="Proteomes" id="UP000322234">
    <property type="component" value="Unassembled WGS sequence"/>
</dbReference>
<evidence type="ECO:0000313" key="3">
    <source>
        <dbReference type="Proteomes" id="UP000322234"/>
    </source>
</evidence>
<accession>A0A6B0RUS0</accession>
<evidence type="ECO:0000256" key="1">
    <source>
        <dbReference type="SAM" id="MobiDB-lite"/>
    </source>
</evidence>
<organism evidence="2 3">
    <name type="scientific">Bos mutus</name>
    <name type="common">wild yak</name>
    <dbReference type="NCBI Taxonomy" id="72004"/>
    <lineage>
        <taxon>Eukaryota</taxon>
        <taxon>Metazoa</taxon>
        <taxon>Chordata</taxon>
        <taxon>Craniata</taxon>
        <taxon>Vertebrata</taxon>
        <taxon>Euteleostomi</taxon>
        <taxon>Mammalia</taxon>
        <taxon>Eutheria</taxon>
        <taxon>Laurasiatheria</taxon>
        <taxon>Artiodactyla</taxon>
        <taxon>Ruminantia</taxon>
        <taxon>Pecora</taxon>
        <taxon>Bovidae</taxon>
        <taxon>Bovinae</taxon>
        <taxon>Bos</taxon>
    </lineage>
</organism>
<sequence length="317" mass="34632">MSEYAFQLALFVNDLLLLIEKAKSPLKNPKAKYLHYQRIGTLMAFGLSTSRGNLEIHKQLAYVKDQKSSKVFTNHGQNKDSSDVVNILSPAWVPGLVGMRLSLVVPMDMILIGSECLVTFGAQNEVHWVFAWVRLDYLAFSIVTDRQIHEPGGENTRRCSCPASVSSQVMTPHPNPHSALVSPGLYVSVSPSCAISGDLLGQRDALSALQTLLPAVQIVTAVDGKLSLPLRSQVFGEPSRNPAMDTRPAMFPLNGGGLPSGRPRSQGDNAPLDDRLGGRDALRRTAVLENKVLPSDFILPDFVLSFALWFQRGLLSE</sequence>
<proteinExistence type="predicted"/>
<name>A0A6B0RUS0_9CETA</name>
<dbReference type="AlphaFoldDB" id="A0A6B0RUS0"/>
<dbReference type="EMBL" id="VBQZ03000092">
    <property type="protein sequence ID" value="MXQ93342.1"/>
    <property type="molecule type" value="Genomic_DNA"/>
</dbReference>
<comment type="caution">
    <text evidence="2">The sequence shown here is derived from an EMBL/GenBank/DDBJ whole genome shotgun (WGS) entry which is preliminary data.</text>
</comment>
<protein>
    <submittedName>
        <fullName evidence="2">Uncharacterized protein</fullName>
    </submittedName>
</protein>
<gene>
    <name evidence="2" type="ORF">E5288_WYG008054</name>
</gene>